<proteinExistence type="predicted"/>
<dbReference type="AlphaFoldDB" id="A0AAD5W433"/>
<comment type="caution">
    <text evidence="1">The sequence shown here is derived from an EMBL/GenBank/DDBJ whole genome shotgun (WGS) entry which is preliminary data.</text>
</comment>
<keyword evidence="2" id="KW-1185">Reference proteome</keyword>
<reference evidence="1" key="1">
    <citation type="submission" date="2022-07" db="EMBL/GenBank/DDBJ databases">
        <title>Genome Sequence of Leucocoprinus birnbaumii.</title>
        <authorList>
            <person name="Buettner E."/>
        </authorList>
    </citation>
    <scope>NUCLEOTIDE SEQUENCE</scope>
    <source>
        <strain evidence="1">VT141</strain>
    </source>
</reference>
<dbReference type="EMBL" id="JANIEX010000120">
    <property type="protein sequence ID" value="KAJ3572982.1"/>
    <property type="molecule type" value="Genomic_DNA"/>
</dbReference>
<name>A0AAD5W433_9AGAR</name>
<dbReference type="Proteomes" id="UP001213000">
    <property type="component" value="Unassembled WGS sequence"/>
</dbReference>
<sequence>MTTIPQYPIKSSEAPMTVSPIARLITAAAGRRWLDAKDEFSMKGAWADLCSLASVNRQCRGVATPFIFGRLSFEAGDIAQPWHKGPDGLLISEMDGTSWWSHVQSVVLKCDAYAYQNNPNRNVFFAKCLGNIELARIIQNLYRAPYLQSIEIDFGQSSESRSQKLVPWKFFGKNKLIIESFIIWWIERKSATKLTVRCIKDFPHHLVNGAHCLYLDASTFDKDSVAARASPRTAFLSLYDCQQVLHLYKSRKILFNSLTSLFINVSNAKELDKVNWFMGHTSNTVSKVGLDFCNFDRHRFFLTRLRISAPFHRLRYLLIEFKSDHIGPVYRFLHPLRYNANNLKLLHLVAYGDTRYPGLNNAVKIVKDHWCLFQAIANHPDVFPSLEWLDLDLATQERKEMVQDAPDNLVVARPKRATRRTAQQAVGNPQDQGLSSSTPELFEFYKHELKNKRDIKLTFVQYYYT</sequence>
<evidence type="ECO:0000313" key="1">
    <source>
        <dbReference type="EMBL" id="KAJ3572982.1"/>
    </source>
</evidence>
<accession>A0AAD5W433</accession>
<evidence type="ECO:0000313" key="2">
    <source>
        <dbReference type="Proteomes" id="UP001213000"/>
    </source>
</evidence>
<gene>
    <name evidence="1" type="ORF">NP233_g2728</name>
</gene>
<protein>
    <submittedName>
        <fullName evidence="1">Uncharacterized protein</fullName>
    </submittedName>
</protein>
<organism evidence="1 2">
    <name type="scientific">Leucocoprinus birnbaumii</name>
    <dbReference type="NCBI Taxonomy" id="56174"/>
    <lineage>
        <taxon>Eukaryota</taxon>
        <taxon>Fungi</taxon>
        <taxon>Dikarya</taxon>
        <taxon>Basidiomycota</taxon>
        <taxon>Agaricomycotina</taxon>
        <taxon>Agaricomycetes</taxon>
        <taxon>Agaricomycetidae</taxon>
        <taxon>Agaricales</taxon>
        <taxon>Agaricineae</taxon>
        <taxon>Agaricaceae</taxon>
        <taxon>Leucocoprinus</taxon>
    </lineage>
</organism>